<dbReference type="SUPFAM" id="SSF56219">
    <property type="entry name" value="DNase I-like"/>
    <property type="match status" value="1"/>
</dbReference>
<organism evidence="2 3">
    <name type="scientific">Ladona fulva</name>
    <name type="common">Scarce chaser dragonfly</name>
    <name type="synonym">Libellula fulva</name>
    <dbReference type="NCBI Taxonomy" id="123851"/>
    <lineage>
        <taxon>Eukaryota</taxon>
        <taxon>Metazoa</taxon>
        <taxon>Ecdysozoa</taxon>
        <taxon>Arthropoda</taxon>
        <taxon>Hexapoda</taxon>
        <taxon>Insecta</taxon>
        <taxon>Pterygota</taxon>
        <taxon>Palaeoptera</taxon>
        <taxon>Odonata</taxon>
        <taxon>Epiprocta</taxon>
        <taxon>Anisoptera</taxon>
        <taxon>Libelluloidea</taxon>
        <taxon>Libellulidae</taxon>
        <taxon>Ladona</taxon>
    </lineage>
</organism>
<dbReference type="Gene3D" id="3.60.10.10">
    <property type="entry name" value="Endonuclease/exonuclease/phosphatase"/>
    <property type="match status" value="1"/>
</dbReference>
<dbReference type="Pfam" id="PF16012">
    <property type="entry name" value="DUF4780"/>
    <property type="match status" value="1"/>
</dbReference>
<name>A0A8K0KEE2_LADFU</name>
<evidence type="ECO:0000313" key="3">
    <source>
        <dbReference type="Proteomes" id="UP000792457"/>
    </source>
</evidence>
<dbReference type="Proteomes" id="UP000792457">
    <property type="component" value="Unassembled WGS sequence"/>
</dbReference>
<comment type="caution">
    <text evidence="2">The sequence shown here is derived from an EMBL/GenBank/DDBJ whole genome shotgun (WGS) entry which is preliminary data.</text>
</comment>
<dbReference type="InterPro" id="IPR036691">
    <property type="entry name" value="Endo/exonu/phosph_ase_sf"/>
</dbReference>
<dbReference type="InterPro" id="IPR031961">
    <property type="entry name" value="DUF4780"/>
</dbReference>
<evidence type="ECO:0000259" key="1">
    <source>
        <dbReference type="Pfam" id="PF16012"/>
    </source>
</evidence>
<reference evidence="2" key="1">
    <citation type="submission" date="2013-04" db="EMBL/GenBank/DDBJ databases">
        <authorList>
            <person name="Qu J."/>
            <person name="Murali S.C."/>
            <person name="Bandaranaike D."/>
            <person name="Bellair M."/>
            <person name="Blankenburg K."/>
            <person name="Chao H."/>
            <person name="Dinh H."/>
            <person name="Doddapaneni H."/>
            <person name="Downs B."/>
            <person name="Dugan-Rocha S."/>
            <person name="Elkadiri S."/>
            <person name="Gnanaolivu R.D."/>
            <person name="Hernandez B."/>
            <person name="Javaid M."/>
            <person name="Jayaseelan J.C."/>
            <person name="Lee S."/>
            <person name="Li M."/>
            <person name="Ming W."/>
            <person name="Munidasa M."/>
            <person name="Muniz J."/>
            <person name="Nguyen L."/>
            <person name="Ongeri F."/>
            <person name="Osuji N."/>
            <person name="Pu L.-L."/>
            <person name="Puazo M."/>
            <person name="Qu C."/>
            <person name="Quiroz J."/>
            <person name="Raj R."/>
            <person name="Weissenberger G."/>
            <person name="Xin Y."/>
            <person name="Zou X."/>
            <person name="Han Y."/>
            <person name="Richards S."/>
            <person name="Worley K."/>
            <person name="Muzny D."/>
            <person name="Gibbs R."/>
        </authorList>
    </citation>
    <scope>NUCLEOTIDE SEQUENCE</scope>
    <source>
        <strain evidence="2">Sampled in the wild</strain>
    </source>
</reference>
<evidence type="ECO:0000313" key="2">
    <source>
        <dbReference type="EMBL" id="KAG8232932.1"/>
    </source>
</evidence>
<gene>
    <name evidence="2" type="ORF">J437_LFUL011041</name>
</gene>
<feature type="domain" description="DUF4780" evidence="1">
    <location>
        <begin position="2"/>
        <end position="74"/>
    </location>
</feature>
<reference evidence="2" key="2">
    <citation type="submission" date="2017-10" db="EMBL/GenBank/DDBJ databases">
        <title>Ladona fulva Genome sequencing and assembly.</title>
        <authorList>
            <person name="Murali S."/>
            <person name="Richards S."/>
            <person name="Bandaranaike D."/>
            <person name="Bellair M."/>
            <person name="Blankenburg K."/>
            <person name="Chao H."/>
            <person name="Dinh H."/>
            <person name="Doddapaneni H."/>
            <person name="Dugan-Rocha S."/>
            <person name="Elkadiri S."/>
            <person name="Gnanaolivu R."/>
            <person name="Hernandez B."/>
            <person name="Skinner E."/>
            <person name="Javaid M."/>
            <person name="Lee S."/>
            <person name="Li M."/>
            <person name="Ming W."/>
            <person name="Munidasa M."/>
            <person name="Muniz J."/>
            <person name="Nguyen L."/>
            <person name="Hughes D."/>
            <person name="Osuji N."/>
            <person name="Pu L.-L."/>
            <person name="Puazo M."/>
            <person name="Qu C."/>
            <person name="Quiroz J."/>
            <person name="Raj R."/>
            <person name="Weissenberger G."/>
            <person name="Xin Y."/>
            <person name="Zou X."/>
            <person name="Han Y."/>
            <person name="Worley K."/>
            <person name="Muzny D."/>
            <person name="Gibbs R."/>
        </authorList>
    </citation>
    <scope>NUCLEOTIDE SEQUENCE</scope>
    <source>
        <strain evidence="2">Sampled in the wild</strain>
    </source>
</reference>
<keyword evidence="3" id="KW-1185">Reference proteome</keyword>
<proteinExistence type="predicted"/>
<accession>A0A8K0KEE2</accession>
<dbReference type="OrthoDB" id="6338095at2759"/>
<protein>
    <recommendedName>
        <fullName evidence="1">DUF4780 domain-containing protein</fullName>
    </recommendedName>
</protein>
<sequence length="205" mass="22959">MWLIDGALEVICKDDYSMAWLGIAVENLGPLAGTIFKAVDAGQLVKRKKVMVWVPGPIKFDTRILFKRLEKANLQQSRTATGVLEEILSKVKIKVALIQESWCYNGRIRRINLRGGQIICTSADTPRTCKYINGVDAMSLPQFSSMDLAAAVLSFQKRNMIRRIVICSSYLPYDAPDPPPNRDLEDLVTFCKTKSWDLLVGCDSS</sequence>
<dbReference type="EMBL" id="KZ308668">
    <property type="protein sequence ID" value="KAG8232932.1"/>
    <property type="molecule type" value="Genomic_DNA"/>
</dbReference>
<dbReference type="AlphaFoldDB" id="A0A8K0KEE2"/>